<dbReference type="InterPro" id="IPR051572">
    <property type="entry name" value="VTC_Complex_Subunit"/>
</dbReference>
<proteinExistence type="predicted"/>
<keyword evidence="4 6" id="KW-0472">Membrane</keyword>
<accession>Q74ZN8</accession>
<sequence length="836" mass="94696">MAALASTTGAGMKLRGRRGPAAEWTLNGMDYEYLREEVRRATTYAGGREETDGRVLGRLLGAFRAELSNVNLFVSLKMREITARLETVEAGIVEWRRRKVGEPGARALRLRRANGQLAQCSADLQRLARYLLLQKAALRKLTRRLVRYYPYDEAEVEGFVAALYACDELQQGHEGVVFTAVDLEPYLLEVSLIMGVLYDLEMKDRSVERAREPPNNVLGRPITSCLTFDTLFLGKYHLLQRLLISQDNVGELKFLLMKLDYQMIDDDVLSTSRQLANGALPGGDPIKGSCKAQSLRFFDFGAARPARMRRNSSLPDKLRTLSQLRTHMYPLDKQFMTDEAYNQHPNIFVRGQQDDACLLMCHVGGMRNHIITQNLPLPLVLECLTKRQWSHKNIPLSALDKLCLDWVRTNNLGLSDFVISVKRTRFFTKRDEVINGTAFTSVYLITLDEEVFINNTLKLPHAFVEVRKLTNTVVTPNKSTNKIDTELSHLIDVILDMSLSCYPLAPSNTLWKMAYSLKDTPAEEIERSMYAALAAADFQDSSNISGDILFSIGRRRLDQMSTPTVPQRTPSLAKSSHKSQDAQSPSSSGETPQRKRYWNELDEQNDADAQDCFYRDPEELHTGDYEAEHGFIKFDKNFILNFYQYLHKLNHIFCYQKKPPKEYTVVPCSGDSEITRSELTPLIRQNSEARSYSALEVQSTLPGGGSQLQVPNWDDEAALVCYDELDVLYGYKHDEVVSLFYLTTLLVSCITTGTTVGIMFSLFSALGNDQTEFEGSNYITALILVSLVVSLMLSSFSLLLLFSRYHMAPWWHYSSCIIVFILVTLCVCYGVVKVFI</sequence>
<dbReference type="InParanoid" id="Q74ZN8"/>
<dbReference type="OrthoDB" id="5588846at2759"/>
<dbReference type="KEGG" id="ago:AGOS_AGR160W"/>
<dbReference type="eggNOG" id="ENOG502QSRA">
    <property type="taxonomic scope" value="Eukaryota"/>
</dbReference>
<evidence type="ECO:0000313" key="8">
    <source>
        <dbReference type="Proteomes" id="UP000000591"/>
    </source>
</evidence>
<dbReference type="GO" id="GO:0033254">
    <property type="term" value="C:vacuolar transporter chaperone complex"/>
    <property type="evidence" value="ECO:0007669"/>
    <property type="project" value="UniProtKB-ARBA"/>
</dbReference>
<dbReference type="GO" id="GO:0005774">
    <property type="term" value="C:vacuolar membrane"/>
    <property type="evidence" value="ECO:0007669"/>
    <property type="project" value="UniProtKB-ARBA"/>
</dbReference>
<dbReference type="GO" id="GO:0012505">
    <property type="term" value="C:endomembrane system"/>
    <property type="evidence" value="ECO:0007669"/>
    <property type="project" value="UniProtKB-SubCell"/>
</dbReference>
<keyword evidence="3 6" id="KW-1133">Transmembrane helix</keyword>
<dbReference type="HOGENOM" id="CLU_016933_0_0_1"/>
<dbReference type="RefSeq" id="NP_986826.1">
    <property type="nucleotide sequence ID" value="NM_211888.1"/>
</dbReference>
<dbReference type="GeneID" id="4623128"/>
<comment type="subcellular location">
    <subcellularLocation>
        <location evidence="1">Endomembrane system</location>
        <topology evidence="1">Multi-pass membrane protein</topology>
    </subcellularLocation>
</comment>
<evidence type="ECO:0000256" key="4">
    <source>
        <dbReference type="ARBA" id="ARBA00023136"/>
    </source>
</evidence>
<evidence type="ECO:0000256" key="6">
    <source>
        <dbReference type="SAM" id="Phobius"/>
    </source>
</evidence>
<evidence type="ECO:0000256" key="2">
    <source>
        <dbReference type="ARBA" id="ARBA00022692"/>
    </source>
</evidence>
<keyword evidence="8" id="KW-1185">Reference proteome</keyword>
<evidence type="ECO:0000256" key="3">
    <source>
        <dbReference type="ARBA" id="ARBA00022989"/>
    </source>
</evidence>
<dbReference type="EMBL" id="AE016820">
    <property type="protein sequence ID" value="AAS54650.1"/>
    <property type="molecule type" value="Genomic_DNA"/>
</dbReference>
<reference evidence="8" key="2">
    <citation type="journal article" date="2013" name="G3 (Bethesda)">
        <title>Genomes of Ashbya fungi isolated from insects reveal four mating-type loci, numerous translocations, lack of transposons, and distinct gene duplications.</title>
        <authorList>
            <person name="Dietrich F.S."/>
            <person name="Voegeli S."/>
            <person name="Kuo S."/>
            <person name="Philippsen P."/>
        </authorList>
    </citation>
    <scope>GENOME REANNOTATION</scope>
    <source>
        <strain evidence="8">ATCC 10895 / CBS 109.51 / FGSC 9923 / NRRL Y-1056</strain>
    </source>
</reference>
<evidence type="ECO:0000256" key="5">
    <source>
        <dbReference type="SAM" id="MobiDB-lite"/>
    </source>
</evidence>
<feature type="transmembrane region" description="Helical" evidence="6">
    <location>
        <begin position="778"/>
        <end position="804"/>
    </location>
</feature>
<evidence type="ECO:0000313" key="7">
    <source>
        <dbReference type="EMBL" id="AAS54650.1"/>
    </source>
</evidence>
<dbReference type="PANTHER" id="PTHR46140">
    <property type="entry name" value="VACUOLAR TRANSPORTER CHAPERONE 1-RELATED"/>
    <property type="match status" value="1"/>
</dbReference>
<reference evidence="7 8" key="1">
    <citation type="journal article" date="2004" name="Science">
        <title>The Ashbya gossypii genome as a tool for mapping the ancient Saccharomyces cerevisiae genome.</title>
        <authorList>
            <person name="Dietrich F.S."/>
            <person name="Voegeli S."/>
            <person name="Brachat S."/>
            <person name="Lerch A."/>
            <person name="Gates K."/>
            <person name="Steiner S."/>
            <person name="Mohr C."/>
            <person name="Pohlmann R."/>
            <person name="Luedi P."/>
            <person name="Choi S."/>
            <person name="Wing R.A."/>
            <person name="Flavier A."/>
            <person name="Gaffney T.D."/>
            <person name="Philippsen P."/>
        </authorList>
    </citation>
    <scope>NUCLEOTIDE SEQUENCE [LARGE SCALE GENOMIC DNA]</scope>
    <source>
        <strain evidence="8">ATCC 10895 / CBS 109.51 / FGSC 9923 / NRRL Y-1056</strain>
    </source>
</reference>
<name>Q74ZN8_EREGS</name>
<feature type="transmembrane region" description="Helical" evidence="6">
    <location>
        <begin position="810"/>
        <end position="832"/>
    </location>
</feature>
<dbReference type="Proteomes" id="UP000000591">
    <property type="component" value="Chromosome VII"/>
</dbReference>
<dbReference type="STRING" id="284811.Q74ZN8"/>
<organism evidence="7 8">
    <name type="scientific">Eremothecium gossypii (strain ATCC 10895 / CBS 109.51 / FGSC 9923 / NRRL Y-1056)</name>
    <name type="common">Yeast</name>
    <name type="synonym">Ashbya gossypii</name>
    <dbReference type="NCBI Taxonomy" id="284811"/>
    <lineage>
        <taxon>Eukaryota</taxon>
        <taxon>Fungi</taxon>
        <taxon>Dikarya</taxon>
        <taxon>Ascomycota</taxon>
        <taxon>Saccharomycotina</taxon>
        <taxon>Saccharomycetes</taxon>
        <taxon>Saccharomycetales</taxon>
        <taxon>Saccharomycetaceae</taxon>
        <taxon>Eremothecium</taxon>
    </lineage>
</organism>
<feature type="transmembrane region" description="Helical" evidence="6">
    <location>
        <begin position="739"/>
        <end position="766"/>
    </location>
</feature>
<gene>
    <name evidence="7" type="ORF">AGOS_AGR160W</name>
</gene>
<keyword evidence="2 6" id="KW-0812">Transmembrane</keyword>
<feature type="compositionally biased region" description="Polar residues" evidence="5">
    <location>
        <begin position="560"/>
        <end position="574"/>
    </location>
</feature>
<dbReference type="PANTHER" id="PTHR46140:SF1">
    <property type="entry name" value="VACUOLAR TRANSPORTER CHAPERONE COMPLEX SUBUNIT 4-RELATED"/>
    <property type="match status" value="1"/>
</dbReference>
<dbReference type="AlphaFoldDB" id="Q74ZN8"/>
<dbReference type="FunCoup" id="Q74ZN8">
    <property type="interactions" value="36"/>
</dbReference>
<feature type="region of interest" description="Disordered" evidence="5">
    <location>
        <begin position="560"/>
        <end position="594"/>
    </location>
</feature>
<protein>
    <submittedName>
        <fullName evidence="7">AGR160Wp</fullName>
    </submittedName>
</protein>
<feature type="compositionally biased region" description="Polar residues" evidence="5">
    <location>
        <begin position="581"/>
        <end position="591"/>
    </location>
</feature>
<dbReference type="OMA" id="IRYWNEF"/>
<evidence type="ECO:0000256" key="1">
    <source>
        <dbReference type="ARBA" id="ARBA00004127"/>
    </source>
</evidence>